<dbReference type="AlphaFoldDB" id="A0A2C9U604"/>
<dbReference type="EMBL" id="CM004403">
    <property type="protein sequence ID" value="OAY25255.1"/>
    <property type="molecule type" value="Genomic_DNA"/>
</dbReference>
<dbReference type="Pfam" id="PF00407">
    <property type="entry name" value="Bet_v_1"/>
    <property type="match status" value="1"/>
</dbReference>
<feature type="domain" description="Bet v I/Major latex protein" evidence="1">
    <location>
        <begin position="14"/>
        <end position="72"/>
    </location>
</feature>
<reference evidence="2" key="1">
    <citation type="submission" date="2016-02" db="EMBL/GenBank/DDBJ databases">
        <title>WGS assembly of Manihot esculenta.</title>
        <authorList>
            <person name="Bredeson J.V."/>
            <person name="Prochnik S.E."/>
            <person name="Lyons J.B."/>
            <person name="Schmutz J."/>
            <person name="Grimwood J."/>
            <person name="Vrebalov J."/>
            <person name="Bart R.S."/>
            <person name="Amuge T."/>
            <person name="Ferguson M.E."/>
            <person name="Green R."/>
            <person name="Putnam N."/>
            <person name="Stites J."/>
            <person name="Rounsley S."/>
            <person name="Rokhsar D.S."/>
        </authorList>
    </citation>
    <scope>NUCLEOTIDE SEQUENCE [LARGE SCALE GENOMIC DNA]</scope>
    <source>
        <tissue evidence="2">Leaf</tissue>
    </source>
</reference>
<dbReference type="InterPro" id="IPR051761">
    <property type="entry name" value="MLP-like_ligand-binding"/>
</dbReference>
<gene>
    <name evidence="2" type="ORF">MANES_17G079400</name>
</gene>
<dbReference type="InterPro" id="IPR000916">
    <property type="entry name" value="Bet_v_I/MLP"/>
</dbReference>
<dbReference type="GO" id="GO:0006952">
    <property type="term" value="P:defense response"/>
    <property type="evidence" value="ECO:0007669"/>
    <property type="project" value="InterPro"/>
</dbReference>
<dbReference type="PANTHER" id="PTHR31907">
    <property type="entry name" value="MLP-LIKE PROTEIN 423"/>
    <property type="match status" value="1"/>
</dbReference>
<dbReference type="Gene3D" id="3.30.530.20">
    <property type="match status" value="1"/>
</dbReference>
<protein>
    <recommendedName>
        <fullName evidence="1">Bet v I/Major latex protein domain-containing protein</fullName>
    </recommendedName>
</protein>
<accession>A0A2C9U604</accession>
<name>A0A2C9U604_MANES</name>
<evidence type="ECO:0000259" key="1">
    <source>
        <dbReference type="Pfam" id="PF00407"/>
    </source>
</evidence>
<proteinExistence type="predicted"/>
<dbReference type="InterPro" id="IPR023393">
    <property type="entry name" value="START-like_dom_sf"/>
</dbReference>
<evidence type="ECO:0000313" key="2">
    <source>
        <dbReference type="EMBL" id="OAY25255.1"/>
    </source>
</evidence>
<organism evidence="2">
    <name type="scientific">Manihot esculenta</name>
    <name type="common">Cassava</name>
    <name type="synonym">Jatropha manihot</name>
    <dbReference type="NCBI Taxonomy" id="3983"/>
    <lineage>
        <taxon>Eukaryota</taxon>
        <taxon>Viridiplantae</taxon>
        <taxon>Streptophyta</taxon>
        <taxon>Embryophyta</taxon>
        <taxon>Tracheophyta</taxon>
        <taxon>Spermatophyta</taxon>
        <taxon>Magnoliopsida</taxon>
        <taxon>eudicotyledons</taxon>
        <taxon>Gunneridae</taxon>
        <taxon>Pentapetalae</taxon>
        <taxon>rosids</taxon>
        <taxon>fabids</taxon>
        <taxon>Malpighiales</taxon>
        <taxon>Euphorbiaceae</taxon>
        <taxon>Crotonoideae</taxon>
        <taxon>Manihoteae</taxon>
        <taxon>Manihot</taxon>
    </lineage>
</organism>
<dbReference type="SUPFAM" id="SSF55961">
    <property type="entry name" value="Bet v1-like"/>
    <property type="match status" value="1"/>
</dbReference>
<sequence length="78" mass="9250">MDKEGTIVCWNYSRVIEGDLLKEYKSFKFIIQGSLVHWTLKYKKIHENISDLNTLLELLIHLRKMFAAHLVECQKKLS</sequence>